<dbReference type="PANTHER" id="PTHR47074:SF11">
    <property type="entry name" value="REVERSE TRANSCRIPTASE-LIKE PROTEIN"/>
    <property type="match status" value="1"/>
</dbReference>
<protein>
    <recommendedName>
        <fullName evidence="1">RNase H type-1 domain-containing protein</fullName>
    </recommendedName>
</protein>
<evidence type="ECO:0000313" key="3">
    <source>
        <dbReference type="Proteomes" id="UP000828251"/>
    </source>
</evidence>
<name>A0A9D3WCG5_9ROSI</name>
<dbReference type="PANTHER" id="PTHR47074">
    <property type="entry name" value="BNAC02G40300D PROTEIN"/>
    <property type="match status" value="1"/>
</dbReference>
<proteinExistence type="predicted"/>
<dbReference type="Gene3D" id="3.30.420.10">
    <property type="entry name" value="Ribonuclease H-like superfamily/Ribonuclease H"/>
    <property type="match status" value="1"/>
</dbReference>
<dbReference type="GO" id="GO:0004523">
    <property type="term" value="F:RNA-DNA hybrid ribonuclease activity"/>
    <property type="evidence" value="ECO:0007669"/>
    <property type="project" value="InterPro"/>
</dbReference>
<dbReference type="Proteomes" id="UP000828251">
    <property type="component" value="Unassembled WGS sequence"/>
</dbReference>
<dbReference type="InterPro" id="IPR036397">
    <property type="entry name" value="RNaseH_sf"/>
</dbReference>
<evidence type="ECO:0000259" key="1">
    <source>
        <dbReference type="Pfam" id="PF13456"/>
    </source>
</evidence>
<keyword evidence="3" id="KW-1185">Reference proteome</keyword>
<organism evidence="2 3">
    <name type="scientific">Gossypium stocksii</name>
    <dbReference type="NCBI Taxonomy" id="47602"/>
    <lineage>
        <taxon>Eukaryota</taxon>
        <taxon>Viridiplantae</taxon>
        <taxon>Streptophyta</taxon>
        <taxon>Embryophyta</taxon>
        <taxon>Tracheophyta</taxon>
        <taxon>Spermatophyta</taxon>
        <taxon>Magnoliopsida</taxon>
        <taxon>eudicotyledons</taxon>
        <taxon>Gunneridae</taxon>
        <taxon>Pentapetalae</taxon>
        <taxon>rosids</taxon>
        <taxon>malvids</taxon>
        <taxon>Malvales</taxon>
        <taxon>Malvaceae</taxon>
        <taxon>Malvoideae</taxon>
        <taxon>Gossypium</taxon>
    </lineage>
</organism>
<sequence>MSQLLILCTQLQACNIFAELVRDSSDFCYLTTTMEPHFDEALAIRKVLSWLKGLQLDRTIIETDCLRVVNSLHAQDNDVSEFGLLVQDCRNAAYFQHLSFCWTREEANKATHSLARVVSLYANHRME</sequence>
<reference evidence="2 3" key="1">
    <citation type="journal article" date="2021" name="Plant Biotechnol. J.">
        <title>Multi-omics assisted identification of the key and species-specific regulatory components of drought-tolerant mechanisms in Gossypium stocksii.</title>
        <authorList>
            <person name="Yu D."/>
            <person name="Ke L."/>
            <person name="Zhang D."/>
            <person name="Wu Y."/>
            <person name="Sun Y."/>
            <person name="Mei J."/>
            <person name="Sun J."/>
            <person name="Sun Y."/>
        </authorList>
    </citation>
    <scope>NUCLEOTIDE SEQUENCE [LARGE SCALE GENOMIC DNA]</scope>
    <source>
        <strain evidence="3">cv. E1</strain>
        <tissue evidence="2">Leaf</tissue>
    </source>
</reference>
<feature type="domain" description="RNase H type-1" evidence="1">
    <location>
        <begin position="22"/>
        <end position="116"/>
    </location>
</feature>
<comment type="caution">
    <text evidence="2">The sequence shown here is derived from an EMBL/GenBank/DDBJ whole genome shotgun (WGS) entry which is preliminary data.</text>
</comment>
<dbReference type="GO" id="GO:0003676">
    <property type="term" value="F:nucleic acid binding"/>
    <property type="evidence" value="ECO:0007669"/>
    <property type="project" value="InterPro"/>
</dbReference>
<dbReference type="InterPro" id="IPR002156">
    <property type="entry name" value="RNaseH_domain"/>
</dbReference>
<dbReference type="InterPro" id="IPR052929">
    <property type="entry name" value="RNase_H-like_EbsB-rel"/>
</dbReference>
<dbReference type="InterPro" id="IPR012337">
    <property type="entry name" value="RNaseH-like_sf"/>
</dbReference>
<accession>A0A9D3WCG5</accession>
<dbReference type="SUPFAM" id="SSF53098">
    <property type="entry name" value="Ribonuclease H-like"/>
    <property type="match status" value="1"/>
</dbReference>
<dbReference type="OrthoDB" id="943216at2759"/>
<dbReference type="EMBL" id="JAIQCV010000002">
    <property type="protein sequence ID" value="KAH1121527.1"/>
    <property type="molecule type" value="Genomic_DNA"/>
</dbReference>
<evidence type="ECO:0000313" key="2">
    <source>
        <dbReference type="EMBL" id="KAH1121527.1"/>
    </source>
</evidence>
<gene>
    <name evidence="2" type="ORF">J1N35_004687</name>
</gene>
<dbReference type="AlphaFoldDB" id="A0A9D3WCG5"/>
<dbReference type="Pfam" id="PF13456">
    <property type="entry name" value="RVT_3"/>
    <property type="match status" value="1"/>
</dbReference>